<protein>
    <submittedName>
        <fullName evidence="2">Uncharacterized protein</fullName>
    </submittedName>
</protein>
<proteinExistence type="predicted"/>
<evidence type="ECO:0000313" key="2">
    <source>
        <dbReference type="EMBL" id="KAA1114828.1"/>
    </source>
</evidence>
<dbReference type="AlphaFoldDB" id="A0A5B0QNV9"/>
<dbReference type="EMBL" id="VSWC01000014">
    <property type="protein sequence ID" value="KAA1114828.1"/>
    <property type="molecule type" value="Genomic_DNA"/>
</dbReference>
<dbReference type="Proteomes" id="UP000324748">
    <property type="component" value="Unassembled WGS sequence"/>
</dbReference>
<feature type="region of interest" description="Disordered" evidence="1">
    <location>
        <begin position="68"/>
        <end position="163"/>
    </location>
</feature>
<dbReference type="OrthoDB" id="2507653at2759"/>
<feature type="compositionally biased region" description="Polar residues" evidence="1">
    <location>
        <begin position="127"/>
        <end position="156"/>
    </location>
</feature>
<feature type="compositionally biased region" description="Basic and acidic residues" evidence="1">
    <location>
        <begin position="70"/>
        <end position="84"/>
    </location>
</feature>
<sequence length="249" mass="26157">MGDAESGSSKDFESSHPETCKYSIVFVVHSYPQKGLTFYTSNPAIIMKFLVLLVSIPALVSSMHIDNSADLDRGNAKSSFRESTRPQIRAPNAARSTGMANPQSTSLTKIGSSEPSTESPRNLKLASKSTQDGQTTLPLPIPSNQAETSPSKSAGSKSRLRRHISDSRAFESYLIHKRADKVPAKNLLKTFIDDINPTAGSKPAGPTTAAPSAPESSPSGSSSSAAVGTKPALAVSTAKPPPSKSTKTS</sequence>
<feature type="compositionally biased region" description="Polar residues" evidence="1">
    <location>
        <begin position="94"/>
        <end position="120"/>
    </location>
</feature>
<evidence type="ECO:0000313" key="3">
    <source>
        <dbReference type="Proteomes" id="UP000324748"/>
    </source>
</evidence>
<comment type="caution">
    <text evidence="2">The sequence shown here is derived from an EMBL/GenBank/DDBJ whole genome shotgun (WGS) entry which is preliminary data.</text>
</comment>
<evidence type="ECO:0000256" key="1">
    <source>
        <dbReference type="SAM" id="MobiDB-lite"/>
    </source>
</evidence>
<organism evidence="2 3">
    <name type="scientific">Puccinia graminis f. sp. tritici</name>
    <dbReference type="NCBI Taxonomy" id="56615"/>
    <lineage>
        <taxon>Eukaryota</taxon>
        <taxon>Fungi</taxon>
        <taxon>Dikarya</taxon>
        <taxon>Basidiomycota</taxon>
        <taxon>Pucciniomycotina</taxon>
        <taxon>Pucciniomycetes</taxon>
        <taxon>Pucciniales</taxon>
        <taxon>Pucciniaceae</taxon>
        <taxon>Puccinia</taxon>
    </lineage>
</organism>
<feature type="compositionally biased region" description="Low complexity" evidence="1">
    <location>
        <begin position="197"/>
        <end position="226"/>
    </location>
</feature>
<feature type="region of interest" description="Disordered" evidence="1">
    <location>
        <begin position="194"/>
        <end position="249"/>
    </location>
</feature>
<reference evidence="2 3" key="1">
    <citation type="submission" date="2019-05" db="EMBL/GenBank/DDBJ databases">
        <title>Emergence of the Ug99 lineage of the wheat stem rust pathogen through somatic hybridization.</title>
        <authorList>
            <person name="Li F."/>
            <person name="Upadhyaya N.M."/>
            <person name="Sperschneider J."/>
            <person name="Matny O."/>
            <person name="Nguyen-Phuc H."/>
            <person name="Mago R."/>
            <person name="Raley C."/>
            <person name="Miller M.E."/>
            <person name="Silverstein K.A.T."/>
            <person name="Henningsen E."/>
            <person name="Hirsch C.D."/>
            <person name="Visser B."/>
            <person name="Pretorius Z.A."/>
            <person name="Steffenson B.J."/>
            <person name="Schwessinger B."/>
            <person name="Dodds P.N."/>
            <person name="Figueroa M."/>
        </authorList>
    </citation>
    <scope>NUCLEOTIDE SEQUENCE [LARGE SCALE GENOMIC DNA]</scope>
    <source>
        <strain evidence="2">21-0</strain>
    </source>
</reference>
<keyword evidence="3" id="KW-1185">Reference proteome</keyword>
<gene>
    <name evidence="2" type="ORF">PGT21_024625</name>
</gene>
<accession>A0A5B0QNV9</accession>
<name>A0A5B0QNV9_PUCGR</name>